<organism evidence="7 8">
    <name type="scientific">Lysobacter korlensis</name>
    <dbReference type="NCBI Taxonomy" id="553636"/>
    <lineage>
        <taxon>Bacteria</taxon>
        <taxon>Pseudomonadati</taxon>
        <taxon>Pseudomonadota</taxon>
        <taxon>Gammaproteobacteria</taxon>
        <taxon>Lysobacterales</taxon>
        <taxon>Lysobacteraceae</taxon>
        <taxon>Lysobacter</taxon>
    </lineage>
</organism>
<evidence type="ECO:0000256" key="2">
    <source>
        <dbReference type="ARBA" id="ARBA00022898"/>
    </source>
</evidence>
<dbReference type="Pfam" id="PF01168">
    <property type="entry name" value="Ala_racemase_N"/>
    <property type="match status" value="1"/>
</dbReference>
<dbReference type="PANTHER" id="PTHR30511">
    <property type="entry name" value="ALANINE RACEMASE"/>
    <property type="match status" value="1"/>
</dbReference>
<dbReference type="EMBL" id="JBHLTG010000006">
    <property type="protein sequence ID" value="MFC0680584.1"/>
    <property type="molecule type" value="Genomic_DNA"/>
</dbReference>
<feature type="binding site" evidence="4">
    <location>
        <position position="308"/>
    </location>
    <ligand>
        <name>substrate</name>
    </ligand>
</feature>
<dbReference type="SUPFAM" id="SSF51419">
    <property type="entry name" value="PLP-binding barrel"/>
    <property type="match status" value="1"/>
</dbReference>
<keyword evidence="3 4" id="KW-0413">Isomerase</keyword>
<evidence type="ECO:0000313" key="8">
    <source>
        <dbReference type="Proteomes" id="UP001589896"/>
    </source>
</evidence>
<evidence type="ECO:0000259" key="6">
    <source>
        <dbReference type="SMART" id="SM01005"/>
    </source>
</evidence>
<feature type="binding site" evidence="4">
    <location>
        <position position="130"/>
    </location>
    <ligand>
        <name>substrate</name>
    </ligand>
</feature>
<keyword evidence="2 4" id="KW-0663">Pyridoxal phosphate</keyword>
<dbReference type="InterPro" id="IPR000821">
    <property type="entry name" value="Ala_racemase"/>
</dbReference>
<dbReference type="HAMAP" id="MF_01201">
    <property type="entry name" value="Ala_racemase"/>
    <property type="match status" value="1"/>
</dbReference>
<dbReference type="PROSITE" id="PS00395">
    <property type="entry name" value="ALANINE_RACEMASE"/>
    <property type="match status" value="1"/>
</dbReference>
<dbReference type="InterPro" id="IPR029066">
    <property type="entry name" value="PLP-binding_barrel"/>
</dbReference>
<feature type="active site" description="Proton acceptor; specific for L-alanine" evidence="4">
    <location>
        <position position="260"/>
    </location>
</feature>
<comment type="cofactor">
    <cofactor evidence="1 4">
        <name>pyridoxal 5'-phosphate</name>
        <dbReference type="ChEBI" id="CHEBI:597326"/>
    </cofactor>
</comment>
<accession>A0ABV6RUD2</accession>
<feature type="active site" description="Proton acceptor; specific for D-alanine" evidence="4">
    <location>
        <position position="32"/>
    </location>
</feature>
<evidence type="ECO:0000313" key="7">
    <source>
        <dbReference type="EMBL" id="MFC0680584.1"/>
    </source>
</evidence>
<reference evidence="7 8" key="1">
    <citation type="submission" date="2024-09" db="EMBL/GenBank/DDBJ databases">
        <authorList>
            <person name="Sun Q."/>
            <person name="Mori K."/>
        </authorList>
    </citation>
    <scope>NUCLEOTIDE SEQUENCE [LARGE SCALE GENOMIC DNA]</scope>
    <source>
        <strain evidence="7 8">KCTC 23076</strain>
    </source>
</reference>
<protein>
    <recommendedName>
        <fullName evidence="4">Alanine racemase</fullName>
        <ecNumber evidence="4">5.1.1.1</ecNumber>
    </recommendedName>
</protein>
<comment type="function">
    <text evidence="4">Catalyzes the interconversion of L-alanine and D-alanine. May also act on other amino acids.</text>
</comment>
<dbReference type="InterPro" id="IPR020622">
    <property type="entry name" value="Ala_racemase_pyridoxalP-BS"/>
</dbReference>
<dbReference type="PRINTS" id="PR00992">
    <property type="entry name" value="ALARACEMASE"/>
</dbReference>
<feature type="region of interest" description="Disordered" evidence="5">
    <location>
        <begin position="369"/>
        <end position="408"/>
    </location>
</feature>
<sequence>MREAIIDTGAITANVRRLKTVAGVPEFIAVVKADGYGHGALRSARAAIDGGATRVATADLEEAMALVRQGIREVPVLAWSHRPGPTLSVAAAHGIEIGVGSNEQLEAAAAAAGAGRPTRIHIQLETGPGRGGASLEDWPTLFTRARRLHESGRIDVVGLFSHLSGASRQDDLGQVRAFDQGVDIANLARLDPPLLHLAATSAAIWLPEARFNAVRVGLGIYGLSPTRDESSAPIGLRPAMTLRAPVVAVRRVGAHHGVSYDHTYRTSRSTTLALVPLGYADGIPRSASYEGAVTLHGRRYPLAGRIAMDQLVIDVGDDAVRVGDVVTVFGDPARGAVSADEWARAAGTINYEIVTRIGARVTRRSIGALQDPARGRNRVTRPLAPSGTRRRGGPAVISAFPARPPGWS</sequence>
<dbReference type="GO" id="GO:0008784">
    <property type="term" value="F:alanine racemase activity"/>
    <property type="evidence" value="ECO:0007669"/>
    <property type="project" value="UniProtKB-EC"/>
</dbReference>
<proteinExistence type="inferred from homology"/>
<dbReference type="SUPFAM" id="SSF50621">
    <property type="entry name" value="Alanine racemase C-terminal domain-like"/>
    <property type="match status" value="1"/>
</dbReference>
<dbReference type="PANTHER" id="PTHR30511:SF0">
    <property type="entry name" value="ALANINE RACEMASE, CATABOLIC-RELATED"/>
    <property type="match status" value="1"/>
</dbReference>
<dbReference type="EC" id="5.1.1.1" evidence="4"/>
<dbReference type="SMART" id="SM01005">
    <property type="entry name" value="Ala_racemase_C"/>
    <property type="match status" value="1"/>
</dbReference>
<evidence type="ECO:0000256" key="3">
    <source>
        <dbReference type="ARBA" id="ARBA00023235"/>
    </source>
</evidence>
<gene>
    <name evidence="7" type="primary">alr</name>
    <name evidence="7" type="ORF">ACFFGH_22365</name>
</gene>
<dbReference type="Gene3D" id="2.40.37.10">
    <property type="entry name" value="Lyase, Ornithine Decarboxylase, Chain A, domain 1"/>
    <property type="match status" value="1"/>
</dbReference>
<dbReference type="InterPro" id="IPR009006">
    <property type="entry name" value="Ala_racemase/Decarboxylase_C"/>
</dbReference>
<dbReference type="NCBIfam" id="TIGR00492">
    <property type="entry name" value="alr"/>
    <property type="match status" value="1"/>
</dbReference>
<dbReference type="CDD" id="cd00430">
    <property type="entry name" value="PLPDE_III_AR"/>
    <property type="match status" value="1"/>
</dbReference>
<comment type="catalytic activity">
    <reaction evidence="4">
        <text>L-alanine = D-alanine</text>
        <dbReference type="Rhea" id="RHEA:20249"/>
        <dbReference type="ChEBI" id="CHEBI:57416"/>
        <dbReference type="ChEBI" id="CHEBI:57972"/>
        <dbReference type="EC" id="5.1.1.1"/>
    </reaction>
</comment>
<feature type="modified residue" description="N6-(pyridoxal phosphate)lysine" evidence="4">
    <location>
        <position position="32"/>
    </location>
</feature>
<evidence type="ECO:0000256" key="5">
    <source>
        <dbReference type="SAM" id="MobiDB-lite"/>
    </source>
</evidence>
<comment type="caution">
    <text evidence="7">The sequence shown here is derived from an EMBL/GenBank/DDBJ whole genome shotgun (WGS) entry which is preliminary data.</text>
</comment>
<dbReference type="Pfam" id="PF00842">
    <property type="entry name" value="Ala_racemase_C"/>
    <property type="match status" value="1"/>
</dbReference>
<name>A0ABV6RUD2_9GAMM</name>
<dbReference type="InterPro" id="IPR011079">
    <property type="entry name" value="Ala_racemase_C"/>
</dbReference>
<evidence type="ECO:0000256" key="4">
    <source>
        <dbReference type="HAMAP-Rule" id="MF_01201"/>
    </source>
</evidence>
<comment type="pathway">
    <text evidence="4">Amino-acid biosynthesis; D-alanine biosynthesis; D-alanine from L-alanine: step 1/1.</text>
</comment>
<dbReference type="Proteomes" id="UP001589896">
    <property type="component" value="Unassembled WGS sequence"/>
</dbReference>
<dbReference type="RefSeq" id="WP_386672464.1">
    <property type="nucleotide sequence ID" value="NZ_JBHLTG010000006.1"/>
</dbReference>
<dbReference type="Gene3D" id="3.20.20.10">
    <property type="entry name" value="Alanine racemase"/>
    <property type="match status" value="1"/>
</dbReference>
<evidence type="ECO:0000256" key="1">
    <source>
        <dbReference type="ARBA" id="ARBA00001933"/>
    </source>
</evidence>
<feature type="domain" description="Alanine racemase C-terminal" evidence="6">
    <location>
        <begin position="239"/>
        <end position="366"/>
    </location>
</feature>
<dbReference type="InterPro" id="IPR001608">
    <property type="entry name" value="Ala_racemase_N"/>
</dbReference>
<comment type="similarity">
    <text evidence="4">Belongs to the alanine racemase family.</text>
</comment>
<keyword evidence="8" id="KW-1185">Reference proteome</keyword>